<dbReference type="SUPFAM" id="SSF56784">
    <property type="entry name" value="HAD-like"/>
    <property type="match status" value="1"/>
</dbReference>
<sequence length="244" mass="26076">MKQTAAKNTGLKHTALKDTASKNTAVKRTAAAKETSARRVTWRMLLALSGMAALAVPGAGAAEAAPRAAGDEGRAGRCVVVYFDLGETLVHTAEDKSVRYLPGAAAYLRALRARHIPVGLITNVPPSWGSTDAERAAELKKVIDKDWAGTSPFAWSDFGDRIFTPRTEAERKPAPALWKRAKKAAGSCRVVYQAETAEEAQVGGSLGYLAYQVARPGWPPYLPVRLIAALSHLPYGNTALPKGR</sequence>
<dbReference type="Gene3D" id="3.40.50.1000">
    <property type="entry name" value="HAD superfamily/HAD-like"/>
    <property type="match status" value="1"/>
</dbReference>
<comment type="caution">
    <text evidence="2">The sequence shown here is derived from an EMBL/GenBank/DDBJ whole genome shotgun (WGS) entry which is preliminary data.</text>
</comment>
<reference evidence="2 3" key="1">
    <citation type="submission" date="2019-12" db="EMBL/GenBank/DDBJ databases">
        <title>Whole genome shotgun sequence of Streptomyces libani subsp. libani NBRC 13452.</title>
        <authorList>
            <person name="Ichikawa N."/>
            <person name="Kimura A."/>
            <person name="Kitahashi Y."/>
            <person name="Komaki H."/>
            <person name="Tamura T."/>
        </authorList>
    </citation>
    <scope>NUCLEOTIDE SEQUENCE [LARGE SCALE GENOMIC DNA]</scope>
    <source>
        <strain evidence="2 3">NBRC 13452</strain>
    </source>
</reference>
<dbReference type="InterPro" id="IPR036412">
    <property type="entry name" value="HAD-like_sf"/>
</dbReference>
<accession>A0A640TVP9</accession>
<dbReference type="AlphaFoldDB" id="A0A640TVP9"/>
<dbReference type="Proteomes" id="UP000429552">
    <property type="component" value="Unassembled WGS sequence"/>
</dbReference>
<feature type="region of interest" description="Disordered" evidence="1">
    <location>
        <begin position="1"/>
        <end position="32"/>
    </location>
</feature>
<organism evidence="2 3">
    <name type="scientific">Streptomyces nigrescens</name>
    <dbReference type="NCBI Taxonomy" id="1920"/>
    <lineage>
        <taxon>Bacteria</taxon>
        <taxon>Bacillati</taxon>
        <taxon>Actinomycetota</taxon>
        <taxon>Actinomycetes</taxon>
        <taxon>Kitasatosporales</taxon>
        <taxon>Streptomycetaceae</taxon>
        <taxon>Streptomyces</taxon>
    </lineage>
</organism>
<gene>
    <name evidence="2" type="ORF">Sliba_76870</name>
</gene>
<evidence type="ECO:0000256" key="1">
    <source>
        <dbReference type="SAM" id="MobiDB-lite"/>
    </source>
</evidence>
<protein>
    <submittedName>
        <fullName evidence="2">Uncharacterized protein</fullName>
    </submittedName>
</protein>
<proteinExistence type="predicted"/>
<dbReference type="InterPro" id="IPR023214">
    <property type="entry name" value="HAD_sf"/>
</dbReference>
<name>A0A640TVP9_STRNI</name>
<evidence type="ECO:0000313" key="2">
    <source>
        <dbReference type="EMBL" id="GFE27234.1"/>
    </source>
</evidence>
<dbReference type="EMBL" id="BLIP01000003">
    <property type="protein sequence ID" value="GFE27234.1"/>
    <property type="molecule type" value="Genomic_DNA"/>
</dbReference>
<evidence type="ECO:0000313" key="3">
    <source>
        <dbReference type="Proteomes" id="UP000429552"/>
    </source>
</evidence>